<proteinExistence type="predicted"/>
<comment type="caution">
    <text evidence="3">The sequence shown here is derived from an EMBL/GenBank/DDBJ whole genome shotgun (WGS) entry which is preliminary data.</text>
</comment>
<dbReference type="InterPro" id="IPR012677">
    <property type="entry name" value="Nucleotide-bd_a/b_plait_sf"/>
</dbReference>
<gene>
    <name evidence="3" type="ORF">DM860_017540</name>
</gene>
<protein>
    <recommendedName>
        <fullName evidence="2">RRM domain-containing protein</fullName>
    </recommendedName>
</protein>
<dbReference type="AlphaFoldDB" id="A0A328DVN2"/>
<feature type="domain" description="RRM" evidence="2">
    <location>
        <begin position="1"/>
        <end position="60"/>
    </location>
</feature>
<sequence>MEVCDIERHFEPYGKIHHVWIRRKFVFVPFETQEEATKALECTQMSKILDMVVSFEYALRDDDERRDRFDSAETIAETDPTMIRDALAARLYDRYNGPMYEEARIPGYGRYRR</sequence>
<dbReference type="SUPFAM" id="SSF54928">
    <property type="entry name" value="RNA-binding domain, RBD"/>
    <property type="match status" value="1"/>
</dbReference>
<evidence type="ECO:0000259" key="2">
    <source>
        <dbReference type="PROSITE" id="PS50102"/>
    </source>
</evidence>
<evidence type="ECO:0000256" key="1">
    <source>
        <dbReference type="PROSITE-ProRule" id="PRU00176"/>
    </source>
</evidence>
<dbReference type="InterPro" id="IPR035979">
    <property type="entry name" value="RBD_domain_sf"/>
</dbReference>
<dbReference type="Proteomes" id="UP000249390">
    <property type="component" value="Unassembled WGS sequence"/>
</dbReference>
<reference evidence="3 4" key="1">
    <citation type="submission" date="2018-06" db="EMBL/GenBank/DDBJ databases">
        <title>The Genome of Cuscuta australis (Dodder) Provides Insight into the Evolution of Plant Parasitism.</title>
        <authorList>
            <person name="Liu H."/>
        </authorList>
    </citation>
    <scope>NUCLEOTIDE SEQUENCE [LARGE SCALE GENOMIC DNA]</scope>
    <source>
        <strain evidence="4">cv. Yunnan</strain>
        <tissue evidence="3">Vines</tissue>
    </source>
</reference>
<keyword evidence="4" id="KW-1185">Reference proteome</keyword>
<keyword evidence="1" id="KW-0694">RNA-binding</keyword>
<accession>A0A328DVN2</accession>
<dbReference type="Pfam" id="PF00076">
    <property type="entry name" value="RRM_1"/>
    <property type="match status" value="1"/>
</dbReference>
<evidence type="ECO:0000313" key="3">
    <source>
        <dbReference type="EMBL" id="RAL49260.1"/>
    </source>
</evidence>
<dbReference type="EMBL" id="NQVE01000083">
    <property type="protein sequence ID" value="RAL49260.1"/>
    <property type="molecule type" value="Genomic_DNA"/>
</dbReference>
<organism evidence="3 4">
    <name type="scientific">Cuscuta australis</name>
    <dbReference type="NCBI Taxonomy" id="267555"/>
    <lineage>
        <taxon>Eukaryota</taxon>
        <taxon>Viridiplantae</taxon>
        <taxon>Streptophyta</taxon>
        <taxon>Embryophyta</taxon>
        <taxon>Tracheophyta</taxon>
        <taxon>Spermatophyta</taxon>
        <taxon>Magnoliopsida</taxon>
        <taxon>eudicotyledons</taxon>
        <taxon>Gunneridae</taxon>
        <taxon>Pentapetalae</taxon>
        <taxon>asterids</taxon>
        <taxon>lamiids</taxon>
        <taxon>Solanales</taxon>
        <taxon>Convolvulaceae</taxon>
        <taxon>Cuscuteae</taxon>
        <taxon>Cuscuta</taxon>
        <taxon>Cuscuta subgen. Grammica</taxon>
        <taxon>Cuscuta sect. Cleistogrammica</taxon>
    </lineage>
</organism>
<dbReference type="InterPro" id="IPR000504">
    <property type="entry name" value="RRM_dom"/>
</dbReference>
<dbReference type="GO" id="GO:0003723">
    <property type="term" value="F:RNA binding"/>
    <property type="evidence" value="ECO:0007669"/>
    <property type="project" value="UniProtKB-UniRule"/>
</dbReference>
<name>A0A328DVN2_9ASTE</name>
<evidence type="ECO:0000313" key="4">
    <source>
        <dbReference type="Proteomes" id="UP000249390"/>
    </source>
</evidence>
<dbReference type="PROSITE" id="PS50102">
    <property type="entry name" value="RRM"/>
    <property type="match status" value="1"/>
</dbReference>
<dbReference type="Gene3D" id="3.30.70.330">
    <property type="match status" value="1"/>
</dbReference>